<keyword evidence="3 8" id="KW-1134">Transmembrane beta strand</keyword>
<dbReference type="InterPro" id="IPR012910">
    <property type="entry name" value="Plug_dom"/>
</dbReference>
<feature type="signal peptide" evidence="11">
    <location>
        <begin position="1"/>
        <end position="37"/>
    </location>
</feature>
<feature type="region of interest" description="Disordered" evidence="10">
    <location>
        <begin position="302"/>
        <end position="333"/>
    </location>
</feature>
<feature type="domain" description="TonB-dependent receptor-like beta-barrel" evidence="12">
    <location>
        <begin position="322"/>
        <end position="673"/>
    </location>
</feature>
<dbReference type="PANTHER" id="PTHR30069">
    <property type="entry name" value="TONB-DEPENDENT OUTER MEMBRANE RECEPTOR"/>
    <property type="match status" value="1"/>
</dbReference>
<dbReference type="PANTHER" id="PTHR30069:SF40">
    <property type="entry name" value="TONB-DEPENDENT RECEPTOR NMB0964-RELATED"/>
    <property type="match status" value="1"/>
</dbReference>
<feature type="compositionally biased region" description="Acidic residues" evidence="10">
    <location>
        <begin position="243"/>
        <end position="262"/>
    </location>
</feature>
<accession>A0A919AX64</accession>
<dbReference type="InterPro" id="IPR039426">
    <property type="entry name" value="TonB-dep_rcpt-like"/>
</dbReference>
<evidence type="ECO:0000256" key="10">
    <source>
        <dbReference type="SAM" id="MobiDB-lite"/>
    </source>
</evidence>
<dbReference type="Pfam" id="PF07715">
    <property type="entry name" value="Plug"/>
    <property type="match status" value="1"/>
</dbReference>
<evidence type="ECO:0000256" key="7">
    <source>
        <dbReference type="ARBA" id="ARBA00023237"/>
    </source>
</evidence>
<comment type="subcellular location">
    <subcellularLocation>
        <location evidence="1 8">Cell outer membrane</location>
        <topology evidence="1 8">Multi-pass membrane protein</topology>
    </subcellularLocation>
</comment>
<dbReference type="GO" id="GO:0009279">
    <property type="term" value="C:cell outer membrane"/>
    <property type="evidence" value="ECO:0007669"/>
    <property type="project" value="UniProtKB-SubCell"/>
</dbReference>
<keyword evidence="5 9" id="KW-0798">TonB box</keyword>
<dbReference type="GO" id="GO:0044718">
    <property type="term" value="P:siderophore transmembrane transport"/>
    <property type="evidence" value="ECO:0007669"/>
    <property type="project" value="TreeGrafter"/>
</dbReference>
<evidence type="ECO:0000256" key="5">
    <source>
        <dbReference type="ARBA" id="ARBA00023077"/>
    </source>
</evidence>
<keyword evidence="14" id="KW-0675">Receptor</keyword>
<dbReference type="InterPro" id="IPR036942">
    <property type="entry name" value="Beta-barrel_TonB_sf"/>
</dbReference>
<comment type="similarity">
    <text evidence="8 9">Belongs to the TonB-dependent receptor family.</text>
</comment>
<organism evidence="14 15">
    <name type="scientific">Kordiimonas sediminis</name>
    <dbReference type="NCBI Taxonomy" id="1735581"/>
    <lineage>
        <taxon>Bacteria</taxon>
        <taxon>Pseudomonadati</taxon>
        <taxon>Pseudomonadota</taxon>
        <taxon>Alphaproteobacteria</taxon>
        <taxon>Kordiimonadales</taxon>
        <taxon>Kordiimonadaceae</taxon>
        <taxon>Kordiimonas</taxon>
    </lineage>
</organism>
<dbReference type="InterPro" id="IPR037066">
    <property type="entry name" value="Plug_dom_sf"/>
</dbReference>
<dbReference type="Gene3D" id="2.170.130.10">
    <property type="entry name" value="TonB-dependent receptor, plug domain"/>
    <property type="match status" value="1"/>
</dbReference>
<reference evidence="14" key="2">
    <citation type="submission" date="2020-09" db="EMBL/GenBank/DDBJ databases">
        <authorList>
            <person name="Sun Q."/>
            <person name="Kim S."/>
        </authorList>
    </citation>
    <scope>NUCLEOTIDE SEQUENCE</scope>
    <source>
        <strain evidence="14">KCTC 42590</strain>
    </source>
</reference>
<feature type="region of interest" description="Disordered" evidence="10">
    <location>
        <begin position="239"/>
        <end position="275"/>
    </location>
</feature>
<name>A0A919AX64_9PROT</name>
<evidence type="ECO:0000256" key="8">
    <source>
        <dbReference type="PROSITE-ProRule" id="PRU01360"/>
    </source>
</evidence>
<keyword evidence="15" id="KW-1185">Reference proteome</keyword>
<dbReference type="SUPFAM" id="SSF56935">
    <property type="entry name" value="Porins"/>
    <property type="match status" value="1"/>
</dbReference>
<dbReference type="Gene3D" id="2.40.170.20">
    <property type="entry name" value="TonB-dependent receptor, beta-barrel domain"/>
    <property type="match status" value="1"/>
</dbReference>
<keyword evidence="6 8" id="KW-0472">Membrane</keyword>
<dbReference type="PROSITE" id="PS52016">
    <property type="entry name" value="TONB_DEPENDENT_REC_3"/>
    <property type="match status" value="1"/>
</dbReference>
<dbReference type="InterPro" id="IPR000531">
    <property type="entry name" value="Beta-barrel_TonB"/>
</dbReference>
<feature type="chain" id="PRO_5037503155" evidence="11">
    <location>
        <begin position="38"/>
        <end position="721"/>
    </location>
</feature>
<dbReference type="EMBL" id="BNCI01000002">
    <property type="protein sequence ID" value="GHF30789.1"/>
    <property type="molecule type" value="Genomic_DNA"/>
</dbReference>
<proteinExistence type="inferred from homology"/>
<evidence type="ECO:0000313" key="15">
    <source>
        <dbReference type="Proteomes" id="UP000630923"/>
    </source>
</evidence>
<evidence type="ECO:0000256" key="11">
    <source>
        <dbReference type="SAM" id="SignalP"/>
    </source>
</evidence>
<evidence type="ECO:0000259" key="13">
    <source>
        <dbReference type="Pfam" id="PF07715"/>
    </source>
</evidence>
<protein>
    <submittedName>
        <fullName evidence="14">TonB-dependent receptor</fullName>
    </submittedName>
</protein>
<dbReference type="Pfam" id="PF00593">
    <property type="entry name" value="TonB_dep_Rec_b-barrel"/>
    <property type="match status" value="1"/>
</dbReference>
<evidence type="ECO:0000256" key="2">
    <source>
        <dbReference type="ARBA" id="ARBA00022448"/>
    </source>
</evidence>
<comment type="caution">
    <text evidence="14">The sequence shown here is derived from an EMBL/GenBank/DDBJ whole genome shotgun (WGS) entry which is preliminary data.</text>
</comment>
<keyword evidence="4 8" id="KW-0812">Transmembrane</keyword>
<keyword evidence="7 8" id="KW-0998">Cell outer membrane</keyword>
<evidence type="ECO:0000256" key="4">
    <source>
        <dbReference type="ARBA" id="ARBA00022692"/>
    </source>
</evidence>
<reference evidence="14" key="1">
    <citation type="journal article" date="2014" name="Int. J. Syst. Evol. Microbiol.">
        <title>Complete genome sequence of Corynebacterium casei LMG S-19264T (=DSM 44701T), isolated from a smear-ripened cheese.</title>
        <authorList>
            <consortium name="US DOE Joint Genome Institute (JGI-PGF)"/>
            <person name="Walter F."/>
            <person name="Albersmeier A."/>
            <person name="Kalinowski J."/>
            <person name="Ruckert C."/>
        </authorList>
    </citation>
    <scope>NUCLEOTIDE SEQUENCE</scope>
    <source>
        <strain evidence="14">KCTC 42590</strain>
    </source>
</reference>
<evidence type="ECO:0000256" key="1">
    <source>
        <dbReference type="ARBA" id="ARBA00004571"/>
    </source>
</evidence>
<gene>
    <name evidence="14" type="ORF">GCM10017044_27720</name>
</gene>
<sequence length="721" mass="79150">MLLYFITFYEALFMSFKVALLSSAGLCALSLSSAVTAQQSDEHPEEHLEEVVVTGRLIQSREFDLLQGTNVLANESLERVMGPSLGETLDRLPGVSQTAFGPGASRPIVRGLGGDRIRILVGGIGTIDASSTSPDHDVSGALGTAKRIEVLRGPATLLYGNNAVGGVVNIIDGRIPDKLPESQLSGDLRGSFGTAADELMVSGKFDLQLNDTLVLHADGFILDADDMKIPGEAESEYLHADDDHDDHDDDHDDHDDHDDDHDDDHGGKAENTAVTKKSGTVGLSWVKDRDFFGVSVTTKASDYGVPGHSHAQEDDDHDDVDHEEDDHDEHGEEPVRIDLKQTRIDAMGGWHFDSFIEEVRLRAGYADYEHKELEGDEVGTLFLNEGYEARLHMVHAPVGGMSGAFGMQHRKRDFEAIGDEAFTPASVTKQTGLFIVEEYEMGDVLLEAGGRIERQSITSDQRNFDKNYTGISFSGGAAWKPADGWMLGVNVYRTERAPNAEELLSEGPHLATSSFELGDVGLKEEVAKGGELTIKYSREHVNLGANFYLVNYDDFIAQSFTGEEMDELPVLQYTQTDARFKGFELEANVVAYHEGQTEVLLSGSVDYVKATDTVSDMPLPRIPPLSARIGVDVKYGKFDFGAELEVADKQDRLSENELPTDGYERLDLTAAYHHMVGTTPVDFILQARNVTNEEIRHHTSQLKDLLPSAGRDIRFSVKVSF</sequence>
<feature type="domain" description="TonB-dependent receptor plug" evidence="13">
    <location>
        <begin position="64"/>
        <end position="167"/>
    </location>
</feature>
<feature type="compositionally biased region" description="Acidic residues" evidence="10">
    <location>
        <begin position="313"/>
        <end position="327"/>
    </location>
</feature>
<evidence type="ECO:0000259" key="12">
    <source>
        <dbReference type="Pfam" id="PF00593"/>
    </source>
</evidence>
<dbReference type="GO" id="GO:0015344">
    <property type="term" value="F:siderophore uptake transmembrane transporter activity"/>
    <property type="evidence" value="ECO:0007669"/>
    <property type="project" value="TreeGrafter"/>
</dbReference>
<evidence type="ECO:0000256" key="9">
    <source>
        <dbReference type="RuleBase" id="RU003357"/>
    </source>
</evidence>
<evidence type="ECO:0000256" key="6">
    <source>
        <dbReference type="ARBA" id="ARBA00023136"/>
    </source>
</evidence>
<keyword evidence="11" id="KW-0732">Signal</keyword>
<dbReference type="AlphaFoldDB" id="A0A919AX64"/>
<evidence type="ECO:0000313" key="14">
    <source>
        <dbReference type="EMBL" id="GHF30789.1"/>
    </source>
</evidence>
<keyword evidence="2 8" id="KW-0813">Transport</keyword>
<evidence type="ECO:0000256" key="3">
    <source>
        <dbReference type="ARBA" id="ARBA00022452"/>
    </source>
</evidence>
<dbReference type="Proteomes" id="UP000630923">
    <property type="component" value="Unassembled WGS sequence"/>
</dbReference>